<dbReference type="PANTHER" id="PTHR11088">
    <property type="entry name" value="TRNA DIMETHYLALLYLTRANSFERASE"/>
    <property type="match status" value="1"/>
</dbReference>
<keyword evidence="8 10" id="KW-0460">Magnesium</keyword>
<keyword evidence="6 10" id="KW-0547">Nucleotide-binding</keyword>
<proteinExistence type="inferred from homology"/>
<dbReference type="EMBL" id="CP063845">
    <property type="protein sequence ID" value="UFP94132.1"/>
    <property type="molecule type" value="Genomic_DNA"/>
</dbReference>
<evidence type="ECO:0000256" key="12">
    <source>
        <dbReference type="RuleBase" id="RU003784"/>
    </source>
</evidence>
<dbReference type="InterPro" id="IPR018022">
    <property type="entry name" value="IPT"/>
</dbReference>
<comment type="catalytic activity">
    <reaction evidence="9 10 11">
        <text>adenosine(37) in tRNA + dimethylallyl diphosphate = N(6)-dimethylallyladenosine(37) in tRNA + diphosphate</text>
        <dbReference type="Rhea" id="RHEA:26482"/>
        <dbReference type="Rhea" id="RHEA-COMP:10162"/>
        <dbReference type="Rhea" id="RHEA-COMP:10375"/>
        <dbReference type="ChEBI" id="CHEBI:33019"/>
        <dbReference type="ChEBI" id="CHEBI:57623"/>
        <dbReference type="ChEBI" id="CHEBI:74411"/>
        <dbReference type="ChEBI" id="CHEBI:74415"/>
        <dbReference type="EC" id="2.5.1.75"/>
    </reaction>
</comment>
<sequence length="302" mass="33805">MKKIIVVCGPTAAGKSHLGMHLAQRLGVPVLSADSRQVYREFDIGTAKPTREEQACVEHRLIDVAWPTEHFNVARYRELADAEMDRLTRQGKPTLLVGGSGLYLRAVSGGLEPPAVPPDPALRARLAAEPLDALYGQLQQRDPESAGRVHPNDRVRIERALEVCLTTGQPSSAQRHLRARDFSLLVLGVGSSREALVRRIEQRTHRMIDAGWLAEVEYLRTKYGPDLPLLGTLGYAELGAYLDGQWDLAEAIRQVVVHTRQFAKRQMTWFRAEPDIHWLDEAAGWRALEQQSAERVERFLAG</sequence>
<evidence type="ECO:0000256" key="7">
    <source>
        <dbReference type="ARBA" id="ARBA00022840"/>
    </source>
</evidence>
<dbReference type="RefSeq" id="WP_230841186.1">
    <property type="nucleotide sequence ID" value="NZ_CP063845.1"/>
</dbReference>
<evidence type="ECO:0000256" key="5">
    <source>
        <dbReference type="ARBA" id="ARBA00022694"/>
    </source>
</evidence>
<evidence type="ECO:0000256" key="6">
    <source>
        <dbReference type="ARBA" id="ARBA00022741"/>
    </source>
</evidence>
<dbReference type="Gene3D" id="1.10.20.140">
    <property type="match status" value="1"/>
</dbReference>
<keyword evidence="7 10" id="KW-0067">ATP-binding</keyword>
<protein>
    <recommendedName>
        <fullName evidence="10">tRNA dimethylallyltransferase</fullName>
        <ecNumber evidence="10">2.5.1.75</ecNumber>
    </recommendedName>
    <alternativeName>
        <fullName evidence="10">Dimethylallyl diphosphate:tRNA dimethylallyltransferase</fullName>
        <shortName evidence="10">DMAPP:tRNA dimethylallyltransferase</shortName>
        <shortName evidence="10">DMATase</shortName>
    </alternativeName>
    <alternativeName>
        <fullName evidence="10">Isopentenyl-diphosphate:tRNA isopentenyltransferase</fullName>
        <shortName evidence="10">IPP transferase</shortName>
        <shortName evidence="10">IPPT</shortName>
        <shortName evidence="10">IPTase</shortName>
    </alternativeName>
</protein>
<evidence type="ECO:0000256" key="8">
    <source>
        <dbReference type="ARBA" id="ARBA00022842"/>
    </source>
</evidence>
<evidence type="ECO:0000313" key="14">
    <source>
        <dbReference type="EMBL" id="UFP94132.1"/>
    </source>
</evidence>
<dbReference type="InterPro" id="IPR039657">
    <property type="entry name" value="Dimethylallyltransferase"/>
</dbReference>
<reference evidence="14 15" key="1">
    <citation type="journal article" date="2021" name="Genome Biol. Evol.">
        <title>Complete Genome Sequencing of a Novel Gloeobacter Species from a Waterfall Cave in Mexico.</title>
        <authorList>
            <person name="Saw J.H."/>
            <person name="Cardona T."/>
            <person name="Montejano G."/>
        </authorList>
    </citation>
    <scope>NUCLEOTIDE SEQUENCE [LARGE SCALE GENOMIC DNA]</scope>
    <source>
        <strain evidence="14">MG652769</strain>
    </source>
</reference>
<comment type="subunit">
    <text evidence="10">Monomer.</text>
</comment>
<evidence type="ECO:0000256" key="2">
    <source>
        <dbReference type="ARBA" id="ARBA00003213"/>
    </source>
</evidence>
<feature type="site" description="Interaction with substrate tRNA" evidence="10">
    <location>
        <position position="100"/>
    </location>
</feature>
<organism evidence="14 15">
    <name type="scientific">Gloeobacter morelensis MG652769</name>
    <dbReference type="NCBI Taxonomy" id="2781736"/>
    <lineage>
        <taxon>Bacteria</taxon>
        <taxon>Bacillati</taxon>
        <taxon>Cyanobacteriota</taxon>
        <taxon>Cyanophyceae</taxon>
        <taxon>Gloeobacterales</taxon>
        <taxon>Gloeobacteraceae</taxon>
        <taxon>Gloeobacter</taxon>
        <taxon>Gloeobacter morelensis</taxon>
    </lineage>
</organism>
<gene>
    <name evidence="10 14" type="primary">miaA</name>
    <name evidence="14" type="ORF">ISF26_20585</name>
</gene>
<evidence type="ECO:0000256" key="10">
    <source>
        <dbReference type="HAMAP-Rule" id="MF_00185"/>
    </source>
</evidence>
<evidence type="ECO:0000256" key="11">
    <source>
        <dbReference type="RuleBase" id="RU003783"/>
    </source>
</evidence>
<feature type="region of interest" description="Interaction with substrate tRNA" evidence="10">
    <location>
        <begin position="34"/>
        <end position="37"/>
    </location>
</feature>
<comment type="function">
    <text evidence="2 10 12">Catalyzes the transfer of a dimethylallyl group onto the adenine at position 37 in tRNAs that read codons beginning with uridine, leading to the formation of N6-(dimethylallyl)adenosine (i(6)A).</text>
</comment>
<evidence type="ECO:0000256" key="13">
    <source>
        <dbReference type="RuleBase" id="RU003785"/>
    </source>
</evidence>
<feature type="site" description="Interaction with substrate tRNA" evidence="10">
    <location>
        <position position="123"/>
    </location>
</feature>
<comment type="similarity">
    <text evidence="3 10 13">Belongs to the IPP transferase family.</text>
</comment>
<dbReference type="Gene3D" id="3.40.50.300">
    <property type="entry name" value="P-loop containing nucleotide triphosphate hydrolases"/>
    <property type="match status" value="1"/>
</dbReference>
<dbReference type="SUPFAM" id="SSF52540">
    <property type="entry name" value="P-loop containing nucleoside triphosphate hydrolases"/>
    <property type="match status" value="1"/>
</dbReference>
<name>A0ABY3PKF5_9CYAN</name>
<dbReference type="InterPro" id="IPR027417">
    <property type="entry name" value="P-loop_NTPase"/>
</dbReference>
<evidence type="ECO:0000256" key="1">
    <source>
        <dbReference type="ARBA" id="ARBA00001946"/>
    </source>
</evidence>
<evidence type="ECO:0000256" key="4">
    <source>
        <dbReference type="ARBA" id="ARBA00022679"/>
    </source>
</evidence>
<feature type="binding site" evidence="10">
    <location>
        <begin position="11"/>
        <end position="16"/>
    </location>
    <ligand>
        <name>substrate</name>
    </ligand>
</feature>
<dbReference type="Proteomes" id="UP001054846">
    <property type="component" value="Chromosome"/>
</dbReference>
<dbReference type="HAMAP" id="MF_00185">
    <property type="entry name" value="IPP_trans"/>
    <property type="match status" value="1"/>
</dbReference>
<keyword evidence="4 10" id="KW-0808">Transferase</keyword>
<dbReference type="EC" id="2.5.1.75" evidence="10"/>
<keyword evidence="15" id="KW-1185">Reference proteome</keyword>
<accession>A0ABY3PKF5</accession>
<comment type="cofactor">
    <cofactor evidence="1 10">
        <name>Mg(2+)</name>
        <dbReference type="ChEBI" id="CHEBI:18420"/>
    </cofactor>
</comment>
<dbReference type="GO" id="GO:0052381">
    <property type="term" value="F:tRNA dimethylallyltransferase activity"/>
    <property type="evidence" value="ECO:0007669"/>
    <property type="project" value="UniProtKB-EC"/>
</dbReference>
<evidence type="ECO:0000256" key="3">
    <source>
        <dbReference type="ARBA" id="ARBA00005842"/>
    </source>
</evidence>
<feature type="binding site" evidence="10">
    <location>
        <begin position="9"/>
        <end position="16"/>
    </location>
    <ligand>
        <name>ATP</name>
        <dbReference type="ChEBI" id="CHEBI:30616"/>
    </ligand>
</feature>
<dbReference type="PANTHER" id="PTHR11088:SF60">
    <property type="entry name" value="TRNA DIMETHYLALLYLTRANSFERASE"/>
    <property type="match status" value="1"/>
</dbReference>
<keyword evidence="5 10" id="KW-0819">tRNA processing</keyword>
<evidence type="ECO:0000313" key="15">
    <source>
        <dbReference type="Proteomes" id="UP001054846"/>
    </source>
</evidence>
<comment type="caution">
    <text evidence="10">Lacks conserved residue(s) required for the propagation of feature annotation.</text>
</comment>
<dbReference type="NCBIfam" id="TIGR00174">
    <property type="entry name" value="miaA"/>
    <property type="match status" value="1"/>
</dbReference>
<evidence type="ECO:0000256" key="9">
    <source>
        <dbReference type="ARBA" id="ARBA00049563"/>
    </source>
</evidence>
<dbReference type="Pfam" id="PF01715">
    <property type="entry name" value="IPPT"/>
    <property type="match status" value="1"/>
</dbReference>